<gene>
    <name evidence="3" type="ORF">HK14_09240</name>
</gene>
<dbReference type="Pfam" id="PF03886">
    <property type="entry name" value="ABC_trans_aux"/>
    <property type="match status" value="1"/>
</dbReference>
<dbReference type="EMBL" id="JOMQ01000046">
    <property type="protein sequence ID" value="OUJ01484.1"/>
    <property type="molecule type" value="Genomic_DNA"/>
</dbReference>
<accession>A0A1Z5YT66</accession>
<protein>
    <submittedName>
        <fullName evidence="3">Membrane protein</fullName>
    </submittedName>
</protein>
<proteinExistence type="predicted"/>
<dbReference type="Proteomes" id="UP000196086">
    <property type="component" value="Unassembled WGS sequence"/>
</dbReference>
<feature type="signal peptide" evidence="1">
    <location>
        <begin position="1"/>
        <end position="23"/>
    </location>
</feature>
<reference evidence="3 4" key="1">
    <citation type="submission" date="2014-06" db="EMBL/GenBank/DDBJ databases">
        <authorList>
            <person name="Ju J."/>
            <person name="Zhang J."/>
        </authorList>
    </citation>
    <scope>NUCLEOTIDE SEQUENCE [LARGE SCALE GENOMIC DNA]</scope>
    <source>
        <strain evidence="3 4">DsW_47</strain>
    </source>
</reference>
<evidence type="ECO:0000313" key="4">
    <source>
        <dbReference type="Proteomes" id="UP000196086"/>
    </source>
</evidence>
<dbReference type="InterPro" id="IPR005586">
    <property type="entry name" value="ABC_trans_aux"/>
</dbReference>
<evidence type="ECO:0000256" key="1">
    <source>
        <dbReference type="SAM" id="SignalP"/>
    </source>
</evidence>
<sequence length="198" mass="21771">MMPYLRHLALPLLCGCALLSGCAAPPLRLYTLGMPSDQNTQQQPPRLSAHATTVQISRVVLPDYLDTQDIVIRNGEEIVRSPKSRWATRLSLGITDLITNEISLSHPTALITDQPLADTPTLRVQINISRFDVDTDGQAVLDVNWAIMPQDPNQPLIRNRAHLTQTGPLTSDADMAALMRKLVITLADNVNASFPPHL</sequence>
<organism evidence="3 4">
    <name type="scientific">Acetobacter cibinongensis</name>
    <dbReference type="NCBI Taxonomy" id="146475"/>
    <lineage>
        <taxon>Bacteria</taxon>
        <taxon>Pseudomonadati</taxon>
        <taxon>Pseudomonadota</taxon>
        <taxon>Alphaproteobacteria</taxon>
        <taxon>Acetobacterales</taxon>
        <taxon>Acetobacteraceae</taxon>
        <taxon>Acetobacter</taxon>
    </lineage>
</organism>
<keyword evidence="1" id="KW-0732">Signal</keyword>
<dbReference type="OrthoDB" id="7346275at2"/>
<evidence type="ECO:0000313" key="3">
    <source>
        <dbReference type="EMBL" id="OUJ01484.1"/>
    </source>
</evidence>
<comment type="caution">
    <text evidence="3">The sequence shown here is derived from an EMBL/GenBank/DDBJ whole genome shotgun (WGS) entry which is preliminary data.</text>
</comment>
<dbReference type="PROSITE" id="PS51257">
    <property type="entry name" value="PROKAR_LIPOPROTEIN"/>
    <property type="match status" value="1"/>
</dbReference>
<dbReference type="Gene3D" id="3.40.50.10610">
    <property type="entry name" value="ABC-type transport auxiliary lipoprotein component"/>
    <property type="match status" value="1"/>
</dbReference>
<dbReference type="SUPFAM" id="SSF159594">
    <property type="entry name" value="XCC0632-like"/>
    <property type="match status" value="1"/>
</dbReference>
<name>A0A1Z5YT66_9PROT</name>
<dbReference type="AlphaFoldDB" id="A0A1Z5YT66"/>
<feature type="domain" description="ABC-type transport auxiliary lipoprotein component" evidence="2">
    <location>
        <begin position="30"/>
        <end position="190"/>
    </location>
</feature>
<feature type="chain" id="PRO_5012193614" evidence="1">
    <location>
        <begin position="24"/>
        <end position="198"/>
    </location>
</feature>
<dbReference type="RefSeq" id="WP_086651669.1">
    <property type="nucleotide sequence ID" value="NZ_JOMQ01000046.1"/>
</dbReference>
<evidence type="ECO:0000259" key="2">
    <source>
        <dbReference type="Pfam" id="PF03886"/>
    </source>
</evidence>